<keyword evidence="1" id="KW-0472">Membrane</keyword>
<feature type="transmembrane region" description="Helical" evidence="1">
    <location>
        <begin position="73"/>
        <end position="91"/>
    </location>
</feature>
<dbReference type="AlphaFoldDB" id="A0A8J2LJI6"/>
<name>A0A8J2LJI6_9HEXA</name>
<gene>
    <name evidence="2" type="ORF">AFUS01_LOCUS42739</name>
</gene>
<dbReference type="OrthoDB" id="6500128at2759"/>
<keyword evidence="3" id="KW-1185">Reference proteome</keyword>
<feature type="transmembrane region" description="Helical" evidence="1">
    <location>
        <begin position="103"/>
        <end position="125"/>
    </location>
</feature>
<evidence type="ECO:0000313" key="3">
    <source>
        <dbReference type="Proteomes" id="UP000708208"/>
    </source>
</evidence>
<keyword evidence="1" id="KW-1133">Transmembrane helix</keyword>
<sequence>MDEFCGSTFWDLNRTWNTDDPDFTPCFEDTSEGYNVFPVAIYTPIIKIATYILALLLLHFSRTRGVQSSGVQFLFWFLLVICETFTFRTVIRSRSMPNPEERLPFIVHMIYYPLIVGQFLINCWADMRPEFEQNPTKLKDRPCPEVGSSYLNRVLFSWVVVPQFDASYKRSLERTQRNAEAKAASYTKTDNSVEFRKKPEKQVTSILPALFGAFGGTFFFGASLKIIPDVLAFVSPQILNALIDYITVGGDPWKGYFLALFLCPMLRKRSQQ</sequence>
<feature type="transmembrane region" description="Helical" evidence="1">
    <location>
        <begin position="39"/>
        <end position="61"/>
    </location>
</feature>
<feature type="transmembrane region" description="Helical" evidence="1">
    <location>
        <begin position="206"/>
        <end position="227"/>
    </location>
</feature>
<comment type="caution">
    <text evidence="2">The sequence shown here is derived from an EMBL/GenBank/DDBJ whole genome shotgun (WGS) entry which is preliminary data.</text>
</comment>
<organism evidence="2 3">
    <name type="scientific">Allacma fusca</name>
    <dbReference type="NCBI Taxonomy" id="39272"/>
    <lineage>
        <taxon>Eukaryota</taxon>
        <taxon>Metazoa</taxon>
        <taxon>Ecdysozoa</taxon>
        <taxon>Arthropoda</taxon>
        <taxon>Hexapoda</taxon>
        <taxon>Collembola</taxon>
        <taxon>Symphypleona</taxon>
        <taxon>Sminthuridae</taxon>
        <taxon>Allacma</taxon>
    </lineage>
</organism>
<proteinExistence type="predicted"/>
<evidence type="ECO:0000313" key="2">
    <source>
        <dbReference type="EMBL" id="CAG7833093.1"/>
    </source>
</evidence>
<reference evidence="2" key="1">
    <citation type="submission" date="2021-06" db="EMBL/GenBank/DDBJ databases">
        <authorList>
            <person name="Hodson N. C."/>
            <person name="Mongue J. A."/>
            <person name="Jaron S. K."/>
        </authorList>
    </citation>
    <scope>NUCLEOTIDE SEQUENCE</scope>
</reference>
<dbReference type="EMBL" id="CAJVCH010568423">
    <property type="protein sequence ID" value="CAG7833093.1"/>
    <property type="molecule type" value="Genomic_DNA"/>
</dbReference>
<accession>A0A8J2LJI6</accession>
<evidence type="ECO:0000256" key="1">
    <source>
        <dbReference type="SAM" id="Phobius"/>
    </source>
</evidence>
<protein>
    <submittedName>
        <fullName evidence="2">Uncharacterized protein</fullName>
    </submittedName>
</protein>
<keyword evidence="1" id="KW-0812">Transmembrane</keyword>
<dbReference type="Proteomes" id="UP000708208">
    <property type="component" value="Unassembled WGS sequence"/>
</dbReference>